<dbReference type="InterPro" id="IPR050390">
    <property type="entry name" value="C5-Methyltransferase"/>
</dbReference>
<evidence type="ECO:0000256" key="4">
    <source>
        <dbReference type="ARBA" id="ARBA00022691"/>
    </source>
</evidence>
<evidence type="ECO:0000256" key="6">
    <source>
        <dbReference type="ARBA" id="ARBA00047422"/>
    </source>
</evidence>
<dbReference type="PANTHER" id="PTHR10629">
    <property type="entry name" value="CYTOSINE-SPECIFIC METHYLTRANSFERASE"/>
    <property type="match status" value="1"/>
</dbReference>
<comment type="catalytic activity">
    <reaction evidence="6">
        <text>a 2'-deoxycytidine in DNA + S-adenosyl-L-methionine = a 5-methyl-2'-deoxycytidine in DNA + S-adenosyl-L-homocysteine + H(+)</text>
        <dbReference type="Rhea" id="RHEA:13681"/>
        <dbReference type="Rhea" id="RHEA-COMP:11369"/>
        <dbReference type="Rhea" id="RHEA-COMP:11370"/>
        <dbReference type="ChEBI" id="CHEBI:15378"/>
        <dbReference type="ChEBI" id="CHEBI:57856"/>
        <dbReference type="ChEBI" id="CHEBI:59789"/>
        <dbReference type="ChEBI" id="CHEBI:85452"/>
        <dbReference type="ChEBI" id="CHEBI:85454"/>
        <dbReference type="EC" id="2.1.1.37"/>
    </reaction>
</comment>
<dbReference type="KEGG" id="rpb:RPB_2193"/>
<keyword evidence="2 7" id="KW-0489">Methyltransferase</keyword>
<feature type="active site" evidence="7">
    <location>
        <position position="90"/>
    </location>
</feature>
<accession>Q2IY12</accession>
<dbReference type="NCBIfam" id="TIGR00675">
    <property type="entry name" value="dcm"/>
    <property type="match status" value="1"/>
</dbReference>
<dbReference type="Gene3D" id="3.90.120.10">
    <property type="entry name" value="DNA Methylase, subunit A, domain 2"/>
    <property type="match status" value="1"/>
</dbReference>
<evidence type="ECO:0000256" key="1">
    <source>
        <dbReference type="ARBA" id="ARBA00011975"/>
    </source>
</evidence>
<name>Q2IY12_RHOP2</name>
<evidence type="ECO:0000313" key="10">
    <source>
        <dbReference type="Proteomes" id="UP000008809"/>
    </source>
</evidence>
<dbReference type="InterPro" id="IPR031303">
    <property type="entry name" value="C5_meth_CS"/>
</dbReference>
<dbReference type="AlphaFoldDB" id="Q2IY12"/>
<sequence>MGNHAMQREVPSRIVAVDLFCGAAGLSLGLKISGIKVAAGIDLDPACRFPFETNIGAMFVEADVSSLSGKAVDSLFGDASIRVLAGCAPCQPFSGYTTKRRSIDRRWELLLEFLRIVRESDPDIVTLENVPRLANLPLWQDFVTDLKSQGYFLNWDVLDVSKFGVPQNRRRLVLLASKFGDIRLPEPIGTPPTTVKKAIGKLSPVKAGEANPVDPLHASRALTPRNLARIRQSRPAGTWREWPKRMRVACHKTGSGKTYPSVYGRMSWDKPSPTITTQFYGFGNGRFGHPEQDRAITLREGAILQSFPRDFQFAPTGSRVNFRGIGRLIGNAVPPALGLAIGNAILNHVTALKRTDRG</sequence>
<dbReference type="Gene3D" id="3.40.50.150">
    <property type="entry name" value="Vaccinia Virus protein VP39"/>
    <property type="match status" value="1"/>
</dbReference>
<evidence type="ECO:0000256" key="5">
    <source>
        <dbReference type="ARBA" id="ARBA00022747"/>
    </source>
</evidence>
<dbReference type="PROSITE" id="PS51679">
    <property type="entry name" value="SAM_MT_C5"/>
    <property type="match status" value="1"/>
</dbReference>
<evidence type="ECO:0000256" key="7">
    <source>
        <dbReference type="PROSITE-ProRule" id="PRU01016"/>
    </source>
</evidence>
<evidence type="ECO:0000256" key="2">
    <source>
        <dbReference type="ARBA" id="ARBA00022603"/>
    </source>
</evidence>
<dbReference type="EC" id="2.1.1.37" evidence="1"/>
<evidence type="ECO:0000256" key="8">
    <source>
        <dbReference type="RuleBase" id="RU000416"/>
    </source>
</evidence>
<organism evidence="9 10">
    <name type="scientific">Rhodopseudomonas palustris (strain HaA2)</name>
    <dbReference type="NCBI Taxonomy" id="316058"/>
    <lineage>
        <taxon>Bacteria</taxon>
        <taxon>Pseudomonadati</taxon>
        <taxon>Pseudomonadota</taxon>
        <taxon>Alphaproteobacteria</taxon>
        <taxon>Hyphomicrobiales</taxon>
        <taxon>Nitrobacteraceae</taxon>
        <taxon>Rhodopseudomonas</taxon>
    </lineage>
</organism>
<dbReference type="eggNOG" id="COG0270">
    <property type="taxonomic scope" value="Bacteria"/>
</dbReference>
<dbReference type="GO" id="GO:0003886">
    <property type="term" value="F:DNA (cytosine-5-)-methyltransferase activity"/>
    <property type="evidence" value="ECO:0007669"/>
    <property type="project" value="UniProtKB-EC"/>
</dbReference>
<keyword evidence="4 7" id="KW-0949">S-adenosyl-L-methionine</keyword>
<dbReference type="PANTHER" id="PTHR10629:SF52">
    <property type="entry name" value="DNA (CYTOSINE-5)-METHYLTRANSFERASE 1"/>
    <property type="match status" value="1"/>
</dbReference>
<comment type="similarity">
    <text evidence="7 8">Belongs to the class I-like SAM-binding methyltransferase superfamily. C5-methyltransferase family.</text>
</comment>
<dbReference type="STRING" id="316058.RPB_2193"/>
<protein>
    <recommendedName>
        <fullName evidence="1">DNA (cytosine-5-)-methyltransferase</fullName>
        <ecNumber evidence="1">2.1.1.37</ecNumber>
    </recommendedName>
</protein>
<dbReference type="GO" id="GO:0009307">
    <property type="term" value="P:DNA restriction-modification system"/>
    <property type="evidence" value="ECO:0007669"/>
    <property type="project" value="UniProtKB-KW"/>
</dbReference>
<evidence type="ECO:0000256" key="3">
    <source>
        <dbReference type="ARBA" id="ARBA00022679"/>
    </source>
</evidence>
<dbReference type="PRINTS" id="PR00105">
    <property type="entry name" value="C5METTRFRASE"/>
</dbReference>
<gene>
    <name evidence="9" type="ordered locus">RPB_2193</name>
</gene>
<dbReference type="EMBL" id="CP000250">
    <property type="protein sequence ID" value="ABD06898.1"/>
    <property type="molecule type" value="Genomic_DNA"/>
</dbReference>
<keyword evidence="10" id="KW-1185">Reference proteome</keyword>
<dbReference type="GO" id="GO:0044027">
    <property type="term" value="P:negative regulation of gene expression via chromosomal CpG island methylation"/>
    <property type="evidence" value="ECO:0007669"/>
    <property type="project" value="TreeGrafter"/>
</dbReference>
<dbReference type="InterPro" id="IPR029063">
    <property type="entry name" value="SAM-dependent_MTases_sf"/>
</dbReference>
<dbReference type="Pfam" id="PF00145">
    <property type="entry name" value="DNA_methylase"/>
    <property type="match status" value="1"/>
</dbReference>
<dbReference type="GO" id="GO:0032259">
    <property type="term" value="P:methylation"/>
    <property type="evidence" value="ECO:0007669"/>
    <property type="project" value="UniProtKB-KW"/>
</dbReference>
<keyword evidence="3 7" id="KW-0808">Transferase</keyword>
<dbReference type="SUPFAM" id="SSF53335">
    <property type="entry name" value="S-adenosyl-L-methionine-dependent methyltransferases"/>
    <property type="match status" value="1"/>
</dbReference>
<keyword evidence="5" id="KW-0680">Restriction system</keyword>
<reference evidence="9 10" key="1">
    <citation type="submission" date="2006-01" db="EMBL/GenBank/DDBJ databases">
        <title>Complete sequence of Rhodopseudomonas palustris HaA2.</title>
        <authorList>
            <consortium name="US DOE Joint Genome Institute"/>
            <person name="Copeland A."/>
            <person name="Lucas S."/>
            <person name="Lapidus A."/>
            <person name="Barry K."/>
            <person name="Detter J.C."/>
            <person name="Glavina T."/>
            <person name="Hammon N."/>
            <person name="Israni S."/>
            <person name="Pitluck S."/>
            <person name="Chain P."/>
            <person name="Malfatti S."/>
            <person name="Shin M."/>
            <person name="Vergez L."/>
            <person name="Schmutz J."/>
            <person name="Larimer F."/>
            <person name="Land M."/>
            <person name="Hauser L."/>
            <person name="Pelletier D.A."/>
            <person name="Kyrpides N."/>
            <person name="Anderson I."/>
            <person name="Oda Y."/>
            <person name="Harwood C.S."/>
            <person name="Richardson P."/>
        </authorList>
    </citation>
    <scope>NUCLEOTIDE SEQUENCE [LARGE SCALE GENOMIC DNA]</scope>
    <source>
        <strain evidence="9 10">HaA2</strain>
    </source>
</reference>
<dbReference type="PROSITE" id="PS00095">
    <property type="entry name" value="C5_MTASE_2"/>
    <property type="match status" value="1"/>
</dbReference>
<dbReference type="InterPro" id="IPR001525">
    <property type="entry name" value="C5_MeTfrase"/>
</dbReference>
<dbReference type="REBASE" id="11962">
    <property type="entry name" value="M.RpaHORF2193P"/>
</dbReference>
<dbReference type="Proteomes" id="UP000008809">
    <property type="component" value="Chromosome"/>
</dbReference>
<proteinExistence type="inferred from homology"/>
<dbReference type="HOGENOM" id="CLU_006958_2_2_5"/>
<evidence type="ECO:0000313" key="9">
    <source>
        <dbReference type="EMBL" id="ABD06898.1"/>
    </source>
</evidence>
<dbReference type="GO" id="GO:0003677">
    <property type="term" value="F:DNA binding"/>
    <property type="evidence" value="ECO:0007669"/>
    <property type="project" value="TreeGrafter"/>
</dbReference>